<evidence type="ECO:0000313" key="9">
    <source>
        <dbReference type="EMBL" id="RCH83561.1"/>
    </source>
</evidence>
<keyword evidence="10" id="KW-1185">Reference proteome</keyword>
<dbReference type="SUPFAM" id="SSF52540">
    <property type="entry name" value="P-loop containing nucleoside triphosphate hydrolases"/>
    <property type="match status" value="1"/>
</dbReference>
<protein>
    <submittedName>
        <fullName evidence="9">DNA repair protein rad50</fullName>
    </submittedName>
</protein>
<dbReference type="InterPro" id="IPR027417">
    <property type="entry name" value="P-loop_NTPase"/>
</dbReference>
<dbReference type="GO" id="GO:0003691">
    <property type="term" value="F:double-stranded telomeric DNA binding"/>
    <property type="evidence" value="ECO:0007669"/>
    <property type="project" value="TreeGrafter"/>
</dbReference>
<dbReference type="GO" id="GO:0006302">
    <property type="term" value="P:double-strand break repair"/>
    <property type="evidence" value="ECO:0007669"/>
    <property type="project" value="TreeGrafter"/>
</dbReference>
<proteinExistence type="predicted"/>
<feature type="non-terminal residue" evidence="9">
    <location>
        <position position="835"/>
    </location>
</feature>
<evidence type="ECO:0000259" key="8">
    <source>
        <dbReference type="PROSITE" id="PS51131"/>
    </source>
</evidence>
<accession>A0A367J1H2</accession>
<dbReference type="EMBL" id="PJQL01002622">
    <property type="protein sequence ID" value="RCH83561.1"/>
    <property type="molecule type" value="Genomic_DNA"/>
</dbReference>
<keyword evidence="3 6" id="KW-0862">Zinc</keyword>
<dbReference type="GO" id="GO:0007004">
    <property type="term" value="P:telomere maintenance via telomerase"/>
    <property type="evidence" value="ECO:0007669"/>
    <property type="project" value="TreeGrafter"/>
</dbReference>
<evidence type="ECO:0000256" key="6">
    <source>
        <dbReference type="PROSITE-ProRule" id="PRU00471"/>
    </source>
</evidence>
<dbReference type="Gene3D" id="3.40.50.300">
    <property type="entry name" value="P-loop containing nucleotide triphosphate hydrolases"/>
    <property type="match status" value="1"/>
</dbReference>
<dbReference type="InterPro" id="IPR013134">
    <property type="entry name" value="Zn_hook_RAD50"/>
</dbReference>
<feature type="coiled-coil region" evidence="7">
    <location>
        <begin position="415"/>
        <end position="480"/>
    </location>
</feature>
<dbReference type="PROSITE" id="PS51131">
    <property type="entry name" value="ZN_HOOK"/>
    <property type="match status" value="1"/>
</dbReference>
<dbReference type="PANTHER" id="PTHR18867:SF12">
    <property type="entry name" value="DNA REPAIR PROTEIN RAD50"/>
    <property type="match status" value="1"/>
</dbReference>
<gene>
    <name evidence="9" type="primary">RAD50_1</name>
    <name evidence="9" type="ORF">CU097_001855</name>
</gene>
<keyword evidence="5 7" id="KW-0175">Coiled coil</keyword>
<dbReference type="Pfam" id="PF04423">
    <property type="entry name" value="Rad50_zn_hook"/>
    <property type="match status" value="1"/>
</dbReference>
<dbReference type="AlphaFoldDB" id="A0A367J1H2"/>
<dbReference type="GO" id="GO:0043047">
    <property type="term" value="F:single-stranded telomeric DNA binding"/>
    <property type="evidence" value="ECO:0007669"/>
    <property type="project" value="TreeGrafter"/>
</dbReference>
<feature type="coiled-coil region" evidence="7">
    <location>
        <begin position="542"/>
        <end position="639"/>
    </location>
</feature>
<feature type="binding site" evidence="6">
    <location>
        <position position="251"/>
    </location>
    <ligand>
        <name>Zn(2+)</name>
        <dbReference type="ChEBI" id="CHEBI:29105"/>
    </ligand>
</feature>
<dbReference type="GO" id="GO:0000794">
    <property type="term" value="C:condensed nuclear chromosome"/>
    <property type="evidence" value="ECO:0007669"/>
    <property type="project" value="TreeGrafter"/>
</dbReference>
<dbReference type="STRING" id="86630.A0A367J1H2"/>
<dbReference type="Proteomes" id="UP000252139">
    <property type="component" value="Unassembled WGS sequence"/>
</dbReference>
<dbReference type="GO" id="GO:0070192">
    <property type="term" value="P:chromosome organization involved in meiotic cell cycle"/>
    <property type="evidence" value="ECO:0007669"/>
    <property type="project" value="TreeGrafter"/>
</dbReference>
<dbReference type="OrthoDB" id="18797at2759"/>
<evidence type="ECO:0000256" key="4">
    <source>
        <dbReference type="ARBA" id="ARBA00022840"/>
    </source>
</evidence>
<keyword evidence="1 6" id="KW-0479">Metal-binding</keyword>
<organism evidence="9 10">
    <name type="scientific">Rhizopus azygosporus</name>
    <name type="common">Rhizopus microsporus var. azygosporus</name>
    <dbReference type="NCBI Taxonomy" id="86630"/>
    <lineage>
        <taxon>Eukaryota</taxon>
        <taxon>Fungi</taxon>
        <taxon>Fungi incertae sedis</taxon>
        <taxon>Mucoromycota</taxon>
        <taxon>Mucoromycotina</taxon>
        <taxon>Mucoromycetes</taxon>
        <taxon>Mucorales</taxon>
        <taxon>Mucorineae</taxon>
        <taxon>Rhizopodaceae</taxon>
        <taxon>Rhizopus</taxon>
    </lineage>
</organism>
<evidence type="ECO:0000256" key="3">
    <source>
        <dbReference type="ARBA" id="ARBA00022833"/>
    </source>
</evidence>
<dbReference type="GO" id="GO:0051880">
    <property type="term" value="F:G-quadruplex DNA binding"/>
    <property type="evidence" value="ECO:0007669"/>
    <property type="project" value="TreeGrafter"/>
</dbReference>
<reference evidence="9 10" key="1">
    <citation type="journal article" date="2018" name="G3 (Bethesda)">
        <title>Phylogenetic and Phylogenomic Definition of Rhizopus Species.</title>
        <authorList>
            <person name="Gryganskyi A.P."/>
            <person name="Golan J."/>
            <person name="Dolatabadi S."/>
            <person name="Mondo S."/>
            <person name="Robb S."/>
            <person name="Idnurm A."/>
            <person name="Muszewska A."/>
            <person name="Steczkiewicz K."/>
            <person name="Masonjones S."/>
            <person name="Liao H.L."/>
            <person name="Gajdeczka M.T."/>
            <person name="Anike F."/>
            <person name="Vuek A."/>
            <person name="Anishchenko I.M."/>
            <person name="Voigt K."/>
            <person name="de Hoog G.S."/>
            <person name="Smith M.E."/>
            <person name="Heitman J."/>
            <person name="Vilgalys R."/>
            <person name="Stajich J.E."/>
        </authorList>
    </citation>
    <scope>NUCLEOTIDE SEQUENCE [LARGE SCALE GENOMIC DNA]</scope>
    <source>
        <strain evidence="9 10">CBS 357.93</strain>
    </source>
</reference>
<evidence type="ECO:0000256" key="2">
    <source>
        <dbReference type="ARBA" id="ARBA00022741"/>
    </source>
</evidence>
<dbReference type="PANTHER" id="PTHR18867">
    <property type="entry name" value="RAD50"/>
    <property type="match status" value="1"/>
</dbReference>
<feature type="coiled-coil region" evidence="7">
    <location>
        <begin position="29"/>
        <end position="116"/>
    </location>
</feature>
<name>A0A367J1H2_RHIAZ</name>
<dbReference type="GO" id="GO:0000722">
    <property type="term" value="P:telomere maintenance via recombination"/>
    <property type="evidence" value="ECO:0007669"/>
    <property type="project" value="TreeGrafter"/>
</dbReference>
<dbReference type="GO" id="GO:0030870">
    <property type="term" value="C:Mre11 complex"/>
    <property type="evidence" value="ECO:0007669"/>
    <property type="project" value="TreeGrafter"/>
</dbReference>
<dbReference type="GO" id="GO:0005524">
    <property type="term" value="F:ATP binding"/>
    <property type="evidence" value="ECO:0007669"/>
    <property type="project" value="UniProtKB-KW"/>
</dbReference>
<dbReference type="GO" id="GO:0046872">
    <property type="term" value="F:metal ion binding"/>
    <property type="evidence" value="ECO:0007669"/>
    <property type="project" value="UniProtKB-UniRule"/>
</dbReference>
<dbReference type="SUPFAM" id="SSF57997">
    <property type="entry name" value="Tropomyosin"/>
    <property type="match status" value="1"/>
</dbReference>
<evidence type="ECO:0000256" key="7">
    <source>
        <dbReference type="SAM" id="Coils"/>
    </source>
</evidence>
<dbReference type="Pfam" id="PF13558">
    <property type="entry name" value="SbcC_Walker_B"/>
    <property type="match status" value="1"/>
</dbReference>
<feature type="non-terminal residue" evidence="9">
    <location>
        <position position="1"/>
    </location>
</feature>
<feature type="coiled-coil region" evidence="7">
    <location>
        <begin position="282"/>
        <end position="391"/>
    </location>
</feature>
<keyword evidence="4" id="KW-0067">ATP-binding</keyword>
<feature type="domain" description="Zinc-hook" evidence="8">
    <location>
        <begin position="207"/>
        <end position="304"/>
    </location>
</feature>
<comment type="caution">
    <text evidence="9">The sequence shown here is derived from an EMBL/GenBank/DDBJ whole genome shotgun (WGS) entry which is preliminary data.</text>
</comment>
<sequence length="835" mass="96944">KTAALTKQNMLSDELQLLRSRHLSIIESKKRLTKLIEDDKAQIQAHKNRLLEFEVSTSEIEDAKARVEREQKKLKELEATIDHSVKEKLQNKENELKELDNRASELNDEMNRLSKQSDSSAKLYEECIESVQSIIGKKPTKKDLERELLTFKREREKNIHDLKALRNQANNEASAADGKIGVARHHISVRKREIEKHQATIRAACGDTEFMEALAQNEKAIEDIKEQLANIRGAELIYGKFFERAQNSKCCPLCTRSFNEDVENDAFQGKLQTIMQRIPEQRERLNNKLKTNEDKRIRLRAAQGSYIKLETLNKDIANLEKNLGEFEKEKENASNRADVASAELIEIENYTSKIDNMLKTAEEITRLLKECNALQRDISELENELNFMGSTRTMADCQKDMEEISMKSQAVRRDIKRLHDDIDLSRRQIQAVENNIRDFRENLLNCQHKLDFKVGVEMQLKEYEENLKEHIEELKKIEKDIFPLEAQVEETAAAHENAMGEWRIAEENIVAEQNIFMRYIERLDELNRRISRDEATSGSAKLESAMEQCTELQKLIDRLKSQITETTDRINALEKDESERRGIERDLQDQIKYREMQAELATCENELRELEEKQGSTDVSALTEQLQKAQDEETNLIDKRGSIRGELVQMRDQIRRYETELSNDYADVDGRYGQLFLDVKTKELAVSDLDKYNIDYIEIRADNEGSAANRTFNYRVVMFQNGSELNMRGRCSAGQKVLASIIIRLALAETFCINCGIFTLDEPTTNLDRENIESLAESLARLISRKRTQRNFQFVIITHDEEFVEYLSRYDITGQQYRIKKDAYQHSTIIAESNQ</sequence>
<feature type="binding site" evidence="6">
    <location>
        <position position="254"/>
    </location>
    <ligand>
        <name>Zn(2+)</name>
        <dbReference type="ChEBI" id="CHEBI:29105"/>
    </ligand>
</feature>
<evidence type="ECO:0000256" key="5">
    <source>
        <dbReference type="ARBA" id="ARBA00023054"/>
    </source>
</evidence>
<evidence type="ECO:0000313" key="10">
    <source>
        <dbReference type="Proteomes" id="UP000252139"/>
    </source>
</evidence>
<evidence type="ECO:0000256" key="1">
    <source>
        <dbReference type="ARBA" id="ARBA00022723"/>
    </source>
</evidence>
<keyword evidence="2" id="KW-0547">Nucleotide-binding</keyword>